<organism evidence="1 2">
    <name type="scientific">Streptomyces nojiriensis</name>
    <dbReference type="NCBI Taxonomy" id="66374"/>
    <lineage>
        <taxon>Bacteria</taxon>
        <taxon>Bacillati</taxon>
        <taxon>Actinomycetota</taxon>
        <taxon>Actinomycetes</taxon>
        <taxon>Kitasatosporales</taxon>
        <taxon>Streptomycetaceae</taxon>
        <taxon>Streptomyces</taxon>
    </lineage>
</organism>
<protein>
    <submittedName>
        <fullName evidence="1">Uncharacterized protein</fullName>
    </submittedName>
</protein>
<reference evidence="2" key="1">
    <citation type="submission" date="2023-07" db="EMBL/GenBank/DDBJ databases">
        <title>Whole genome shotgun sequence of Streptomyces nojiriensis NBRC 13794.</title>
        <authorList>
            <person name="Komaki H."/>
            <person name="Tamura T."/>
        </authorList>
    </citation>
    <scope>NUCLEOTIDE SEQUENCE [LARGE SCALE GENOMIC DNA]</scope>
    <source>
        <strain evidence="2">NBRC 13794</strain>
    </source>
</reference>
<dbReference type="GeneID" id="95590953"/>
<evidence type="ECO:0000313" key="1">
    <source>
        <dbReference type="EMBL" id="GHI72723.1"/>
    </source>
</evidence>
<dbReference type="Proteomes" id="UP000613974">
    <property type="component" value="Unassembled WGS sequence"/>
</dbReference>
<gene>
    <name evidence="1" type="ORF">Snoj_66410</name>
</gene>
<dbReference type="RefSeq" id="WP_189734951.1">
    <property type="nucleotide sequence ID" value="NZ_BMRL01000003.1"/>
</dbReference>
<dbReference type="EMBL" id="BNEC01000005">
    <property type="protein sequence ID" value="GHI72723.1"/>
    <property type="molecule type" value="Genomic_DNA"/>
</dbReference>
<accession>A0ABQ3SX47</accession>
<evidence type="ECO:0000313" key="2">
    <source>
        <dbReference type="Proteomes" id="UP000613974"/>
    </source>
</evidence>
<name>A0ABQ3SX47_9ACTN</name>
<comment type="caution">
    <text evidence="1">The sequence shown here is derived from an EMBL/GenBank/DDBJ whole genome shotgun (WGS) entry which is preliminary data.</text>
</comment>
<proteinExistence type="predicted"/>
<keyword evidence="2" id="KW-1185">Reference proteome</keyword>
<sequence length="76" mass="8395">MTTQNAQTSAGQGSHHWVLTLELPGRAAMTQFGTYTPPAGTTRYDAYVALRRHVTADHPEMARANTMFFALESNQL</sequence>